<dbReference type="InterPro" id="IPR014001">
    <property type="entry name" value="Helicase_ATP-bd"/>
</dbReference>
<dbReference type="Pfam" id="PF01728">
    <property type="entry name" value="FtsJ"/>
    <property type="match status" value="1"/>
</dbReference>
<feature type="transmembrane region" description="Helical" evidence="27">
    <location>
        <begin position="752"/>
        <end position="772"/>
    </location>
</feature>
<feature type="transmembrane region" description="Helical" evidence="27">
    <location>
        <begin position="257"/>
        <end position="285"/>
    </location>
</feature>
<dbReference type="Gene3D" id="3.30.67.10">
    <property type="entry name" value="Viral Envelope Glycoprotein, domain 2"/>
    <property type="match status" value="1"/>
</dbReference>
<evidence type="ECO:0000259" key="31">
    <source>
        <dbReference type="PROSITE" id="PS51528"/>
    </source>
</evidence>
<dbReference type="InterPro" id="IPR013755">
    <property type="entry name" value="Flav_gly_cen_dom_subdom1"/>
</dbReference>
<sequence length="3421" mass="389267">MDVVHHLLRGKMKNRNKPPTSRKIEGNGRKKTTTILPNIIGMLMSLVAHVMKLITPKYHGSLILGLSKGLYTTMWRKDKQNSNRFLGWMEKFHTKKINSKRRKTTAETLVITQAITILATTTLFIHCGYYHGKEKCVVNGSEYNASDGNLEFERGLIHVPLTKYGALQIGGISETLECVKVNPGVEIEEGICFYTDLEVKSVELTTYFNMREHNHKIRTKRETETTTVRPSLDEHVGFMHEHFANVENKLSKLKIPIVICLIILFAFKTKNLVLIVILIATQVYLLEATTTNGHTVQITKTHTCYDPEQFDVLESTGYTKATIYITGERCSIIRVPGFDTIEIIVLKKIIEPRFEHKMFLLGAQAKTKSSSRCPGAGSAPVPCTPSDKVFCHVGYTDRGWTDGCFVFGKGEVVTCVSISYSDPFYSWLVKHDDAKWEIEVLFGGEESRRKMIQISDGSGPMEVEDEKAGKVRITCQTPYFNWDSDFLIAKPGENFFKIPKELLEDVNLPWSDFVHPFQSTEKIRNGESIVKFGTPGKQSIPVSIAGNLKQLYDNLKAQGEMLMCEGDGCSMGKWTANNKTATPKLIQTPGTLKCVIDHSGLKMHTSTTSECNGQTSSIGEPKVNKDTVMIWLRGTGTDTTKCKILIEGKQHTSNTWIKNFCENHSILQEMAKNGQVLVKLHCPGGRLDIRINKNLNLNVEVKYSQTMKILTSSAVHLRDILEHLQVEGASSGLLSKIMNLISAPIVSFFKNIFGVTNTWMLLAVSGFMIWIGANSKGNLGSMCMIIGLIMGGTYFVERAEASKYVVMLDTDELSVSVGKARHIEWEWRLEVPLLPNLPYRVEIDGLEAVHGATIFRVNSIEEYTNLLSALALKFDTIKKFVHWFGNSWLSVPCRIVANSSINHLEEDHKEGVNSGTKIAILASEHVPITCGECIERFINLELEEIIKGTFQNLHKYKLIDIAKPICKLTGNWTTQDAMNKYDEYENSTSDDKKETNGGNYGTITQGEKVWKYQIIMVGGVKLQQTTEFEGVIDSIEKTKREWKNMTDWSCDQYQKDSKINRGHILARNMNGQASGYNCFLQTIEENQKDVDIESAARDSSLKQRTVLKREIRPKTHKAIYTTKTLSEDNLMCGWNGEPKLNIVKMSNLNKAKIEELVNMELNVLVQMDKGDTQELRTLVGNRVPVCEATWQDCNTHDYELSYWTNLVTTAQSRAYEHKPCQQTTVSSLFMNEDEIIVSKPKKRKDPAEDPLHNKLPKNEPYLLLCSIAIFLVRIDLMLDLVVITLEWVGKRSFGCLKLTSLVYQAIMDKTIGSTLGLVCYINEINCRTLLTVADIIDGTNLGRWKEFGLSALITAIVLREEITVVTYSLVLVGLPQLTVLYIITFHLGLTVCLVFVLIVKYYNNLTWRNLSSLELTHFAPVLIVIPHMMEMPNPWVWTGIITFLLFMMTQGSLEIIYTGKMQTHKMENYDCKVQIGKVYWTTQGIEAEILSEVQQQNNQLLLAIVYIAIVLLCSMCHWSLGISSLFIMGPILSIRQTQTGLIATDDNVETTTGQFNQLKEGFYSINIKGLFGLKQIGVGYCYKGTLTTQYHVTCGRNIWFNGKEYAPVEENPVSDYACYFGSWTFPKIESGKDFQLIMRWRNKTLKTRGVCSGCYYAIPTEPIPKGQSGTPIFQELGGQLRPVAMAGNSLVVGEHNIQVGENPATIPHLETIIKKLIDRKGHMEEVVLRCGAGKTRGVIKSALQSATVAGVRVLVLTPTRVVAKEAYNSLKDLGSVGICTSTLTQNVGLSHMVMCHTTLARRIMRKGKGELNKWGLIVVDEAHFNNSETLALHNMFQNDIRCLSPKYSVLYLTATGYTKQDASTNFTVVDYPIAKYEDFFGVVDRNLNKKIVWFVSSVKEGVEVYKKLREKNVNAQVVARSTFERTYPKAKEMTEGVVITTNISEMGANYQADIVIDSLEHVVPVLQDDGVHLEKRVVTRASRTQRRGRVGRMKLGEYYYLAANDSMIRENLFHVDDVLWTEAEICTILMGELWDICNFQGTNPPSPGNYQINNTKRTGMINLTEEGDWTYYTAYNFINDIGDPIMYDLSDNSLPIKADHCDRCRNLFFPFWDERNHDQLISRGVNNVNDQESTVVESTTAVVIPMVRNAARAITRRIMSSGEGPGCELMTMLFGVGCSTWMSYLDPVANSVALAQNLVPPTYRHFMDPVKIFYLILGVLLTSVLKLNFTILKPTFENQYQGHSKMLMIMTIISAICHNKELYVHGYPVWQLMGTIFVIVVMYESFCGISTRQKSSGEAAGIVAFLVLLFLSWYFLNDGEILTLTKRYLRRQIELLDQEVETNKVRVNRSEFMAENDRKINLEFEIVPMIYFCLHPFWLQVARSKSVVAILQFLDNVKLRQTPKALPPPTILFIASLLSLVFMMSEENLISLIYNQLFVLPIMIVMFMAYHSDALKRFINTNIDIGNNNTQHIPFIDPQFSELYRYSGIMMEIGIAMYSKNVSVESVLILLHYLAPWIPGSLGEGLNNNAFISLGLAFKRRNVPLSIIYAITIGLEHFKTLKRFRSSGFTSQILNRLSEYFEDLEHSGKNWKSKLNKLDRAKFLKYRLENVMECTNLKEFASRGYCKMDWLITEGHFKPKGKVYDLGCGAGGFSQRICFEESVIEVKGRTLAKRDHHFPEFQNDYSELAYKKFTWIKQDVFNQNYQADTIVMDIGECHSNPDIEIQGDIKRLLWFKENCKAENWCIKIMAPYSTEVLKNLPKGSTLIRTPFSRNSNMEMYCVKGSGDPAKRVANVLSVLNQRMDRKNQLGPQFVTLNLPFFSPTETEKRKKIDKNRVKHLNLREDGKRTFKHWEFLGSVDATRKGSSGQFYNRIIMAIISGIRNVIPTIEHWNLTSTQPEDTFSTFLRKVDTTPRPLGRYRERVRDKFDWLSQRFLNEKGLSPRVLTNEEVVMKFKNDSALGSKCQHFGDVKRAFEDPKFWFELGEEIHNHSKGICTRGVFDVIGKKEKKDLYGKPRGSRLIMYLDLVERFIEHKYLGFLNQDHWCNPINLESGVSNVSPYEYPKIIVEKVGIDPLSDKMEKHVIQDDTAGWDTRLHHEMLEEEERFLLKMTGDEKHRNHISTIYKNYKRPIIRITDEDGSKDLILGGYGQRCSGTVVTYSMNTITNTVVQMIRVQEKTELSNEQCLKSMLVSGDDCLLILTPDEAQKVSRSIRFLNETGLLRKDVETNKPSEVIKNWRNISFCSHGITKGRCSNGEWLWTLDKHEAEILGKAQLQLGLVENNENWQAQAKAMALYLILTFPMRRDVRLVAKAIMACCQEGIVPMGKIKEPLIWGEPWLEPMDIVQILNKIYGTNFSKLSEVPYVKHKSDMERGSPVHQNSRKNWKKYLIEKMVPDLAKENNTPVNWYWLEKEHPKGCSLF</sequence>
<feature type="domain" description="Helicase ATP-binding" evidence="29">
    <location>
        <begin position="1715"/>
        <end position="1874"/>
    </location>
</feature>
<dbReference type="InterPro" id="IPR043502">
    <property type="entry name" value="DNA/RNA_pol_sf"/>
</dbReference>
<feature type="transmembrane region" description="Helical" evidence="27">
    <location>
        <begin position="2432"/>
        <end position="2450"/>
    </location>
</feature>
<dbReference type="GO" id="GO:0003968">
    <property type="term" value="F:RNA-directed RNA polymerase activity"/>
    <property type="evidence" value="ECO:0007669"/>
    <property type="project" value="InterPro"/>
</dbReference>
<evidence type="ECO:0000256" key="17">
    <source>
        <dbReference type="ARBA" id="ARBA00022884"/>
    </source>
</evidence>
<evidence type="ECO:0000256" key="18">
    <source>
        <dbReference type="ARBA" id="ARBA00022953"/>
    </source>
</evidence>
<dbReference type="InterPro" id="IPR001650">
    <property type="entry name" value="Helicase_C-like"/>
</dbReference>
<evidence type="ECO:0000256" key="5">
    <source>
        <dbReference type="ARBA" id="ARBA00022553"/>
    </source>
</evidence>
<comment type="catalytic activity">
    <reaction evidence="26">
        <text>ATP + H2O = ADP + phosphate + H(+)</text>
        <dbReference type="Rhea" id="RHEA:13065"/>
        <dbReference type="ChEBI" id="CHEBI:15377"/>
        <dbReference type="ChEBI" id="CHEBI:15378"/>
        <dbReference type="ChEBI" id="CHEBI:30616"/>
        <dbReference type="ChEBI" id="CHEBI:43474"/>
        <dbReference type="ChEBI" id="CHEBI:456216"/>
        <dbReference type="EC" id="3.6.4.13"/>
    </reaction>
</comment>
<dbReference type="SUPFAM" id="SSF53335">
    <property type="entry name" value="S-adenosyl-L-methionine-dependent methyltransferases"/>
    <property type="match status" value="1"/>
</dbReference>
<evidence type="ECO:0000256" key="9">
    <source>
        <dbReference type="ARBA" id="ARBA00022679"/>
    </source>
</evidence>
<feature type="domain" description="Peptidase S7" evidence="31">
    <location>
        <begin position="1538"/>
        <end position="1721"/>
    </location>
</feature>
<dbReference type="Gene3D" id="3.40.50.150">
    <property type="entry name" value="Vaccinia Virus protein VP39"/>
    <property type="match status" value="1"/>
</dbReference>
<keyword evidence="21 27" id="KW-0472">Membrane</keyword>
<dbReference type="GO" id="GO:0046983">
    <property type="term" value="F:protein dimerization activity"/>
    <property type="evidence" value="ECO:0007669"/>
    <property type="project" value="InterPro"/>
</dbReference>
<evidence type="ECO:0000256" key="25">
    <source>
        <dbReference type="ARBA" id="ARBA00024468"/>
    </source>
</evidence>
<dbReference type="InterPro" id="IPR007094">
    <property type="entry name" value="RNA-dir_pol_PSvirus"/>
</dbReference>
<evidence type="ECO:0000313" key="32">
    <source>
        <dbReference type="EMBL" id="XBU06226.1"/>
    </source>
</evidence>
<evidence type="ECO:0000256" key="2">
    <source>
        <dbReference type="ARBA" id="ARBA00004153"/>
    </source>
</evidence>
<dbReference type="GO" id="GO:0016787">
    <property type="term" value="F:hydrolase activity"/>
    <property type="evidence" value="ECO:0007669"/>
    <property type="project" value="UniProtKB-KW"/>
</dbReference>
<dbReference type="Gene3D" id="1.10.260.90">
    <property type="match status" value="1"/>
</dbReference>
<evidence type="ECO:0000256" key="8">
    <source>
        <dbReference type="ARBA" id="ARBA00022664"/>
    </source>
</evidence>
<keyword evidence="9" id="KW-0808">Transferase</keyword>
<dbReference type="GO" id="GO:0008168">
    <property type="term" value="F:methyltransferase activity"/>
    <property type="evidence" value="ECO:0007669"/>
    <property type="project" value="InterPro"/>
</dbReference>
<evidence type="ECO:0000256" key="26">
    <source>
        <dbReference type="ARBA" id="ARBA00047984"/>
    </source>
</evidence>
<feature type="transmembrane region" description="Helical" evidence="27">
    <location>
        <begin position="1435"/>
        <end position="1457"/>
    </location>
</feature>
<evidence type="ECO:0000256" key="3">
    <source>
        <dbReference type="ARBA" id="ARBA00004385"/>
    </source>
</evidence>
<keyword evidence="20" id="KW-0506">mRNA capping</keyword>
<evidence type="ECO:0000256" key="27">
    <source>
        <dbReference type="SAM" id="Phobius"/>
    </source>
</evidence>
<keyword evidence="18" id="KW-0693">Viral RNA replication</keyword>
<feature type="transmembrane region" description="Helical" evidence="27">
    <location>
        <begin position="1378"/>
        <end position="1399"/>
    </location>
</feature>
<feature type="domain" description="RdRp catalytic" evidence="28">
    <location>
        <begin position="3082"/>
        <end position="3209"/>
    </location>
</feature>
<dbReference type="InterPro" id="IPR011492">
    <property type="entry name" value="Flavi_DEAD"/>
</dbReference>
<dbReference type="GO" id="GO:0046718">
    <property type="term" value="P:symbiont entry into host cell"/>
    <property type="evidence" value="ECO:0007669"/>
    <property type="project" value="UniProtKB-KW"/>
</dbReference>
<keyword evidence="24" id="KW-1160">Virus entry into host cell</keyword>
<evidence type="ECO:0000256" key="12">
    <source>
        <dbReference type="ARBA" id="ARBA00022741"/>
    </source>
</evidence>
<evidence type="ECO:0000259" key="28">
    <source>
        <dbReference type="PROSITE" id="PS50507"/>
    </source>
</evidence>
<evidence type="ECO:0000256" key="22">
    <source>
        <dbReference type="ARBA" id="ARBA00023180"/>
    </source>
</evidence>
<feature type="transmembrane region" description="Helical" evidence="27">
    <location>
        <begin position="1411"/>
        <end position="1429"/>
    </location>
</feature>
<dbReference type="Pfam" id="PF07652">
    <property type="entry name" value="Flavi_DEAD"/>
    <property type="match status" value="1"/>
</dbReference>
<keyword evidence="10 27" id="KW-0812">Transmembrane</keyword>
<dbReference type="InterPro" id="IPR046811">
    <property type="entry name" value="Flavi_NS5_thumb"/>
</dbReference>
<dbReference type="Pfam" id="PF20483">
    <property type="entry name" value="Flavi_NS5_thumb"/>
    <property type="match status" value="1"/>
</dbReference>
<evidence type="ECO:0000256" key="6">
    <source>
        <dbReference type="ARBA" id="ARBA00022562"/>
    </source>
</evidence>
<keyword evidence="7" id="KW-0945">Host-virus interaction</keyword>
<keyword evidence="6" id="KW-1048">Host nucleus</keyword>
<dbReference type="SUPFAM" id="SSF50494">
    <property type="entry name" value="Trypsin-like serine proteases"/>
    <property type="match status" value="1"/>
</dbReference>
<keyword evidence="15" id="KW-0946">Virion</keyword>
<dbReference type="Gene3D" id="3.40.50.300">
    <property type="entry name" value="P-loop containing nucleotide triphosphate hydrolases"/>
    <property type="match status" value="2"/>
</dbReference>
<dbReference type="SUPFAM" id="SSF52540">
    <property type="entry name" value="P-loop containing nucleoside triphosphate hydrolases"/>
    <property type="match status" value="1"/>
</dbReference>
<keyword evidence="8" id="KW-0507">mRNA processing</keyword>
<evidence type="ECO:0000256" key="19">
    <source>
        <dbReference type="ARBA" id="ARBA00022989"/>
    </source>
</evidence>
<keyword evidence="5" id="KW-0597">Phosphoprotein</keyword>
<dbReference type="InterPro" id="IPR000208">
    <property type="entry name" value="Flavi_RdRp_fingers/palm"/>
</dbReference>
<proteinExistence type="predicted"/>
<feature type="domain" description="Helicase C-terminal" evidence="30">
    <location>
        <begin position="1875"/>
        <end position="2034"/>
    </location>
</feature>
<reference evidence="32" key="2">
    <citation type="submission" date="2024-03" db="EMBL/GenBank/DDBJ databases">
        <authorList>
            <person name="Mahar J.E."/>
            <person name="Wille M."/>
            <person name="Harvey E."/>
            <person name="Moritz C.C."/>
            <person name="Holmes E.C."/>
        </authorList>
    </citation>
    <scope>NUCLEOTIDE SEQUENCE</scope>
    <source>
        <strain evidence="32">Ccyg-M_33118</strain>
    </source>
</reference>
<evidence type="ECO:0000256" key="11">
    <source>
        <dbReference type="ARBA" id="ARBA00022695"/>
    </source>
</evidence>
<name>A0AAU7SS05_9VIRU</name>
<evidence type="ECO:0000256" key="7">
    <source>
        <dbReference type="ARBA" id="ARBA00022581"/>
    </source>
</evidence>
<dbReference type="PROSITE" id="PS51194">
    <property type="entry name" value="HELICASE_CTER"/>
    <property type="match status" value="1"/>
</dbReference>
<dbReference type="InterPro" id="IPR038055">
    <property type="entry name" value="Glycoprot_E_dimer_dom"/>
</dbReference>
<evidence type="ECO:0000256" key="15">
    <source>
        <dbReference type="ARBA" id="ARBA00022844"/>
    </source>
</evidence>
<evidence type="ECO:0000256" key="20">
    <source>
        <dbReference type="ARBA" id="ARBA00023042"/>
    </source>
</evidence>
<dbReference type="InterPro" id="IPR011998">
    <property type="entry name" value="Flavi_Glycoprot_E_cen/dimer"/>
</dbReference>
<evidence type="ECO:0000256" key="1">
    <source>
        <dbReference type="ARBA" id="ARBA00004147"/>
    </source>
</evidence>
<feature type="transmembrane region" description="Helical" evidence="27">
    <location>
        <begin position="779"/>
        <end position="796"/>
    </location>
</feature>
<comment type="subcellular location">
    <subcellularLocation>
        <location evidence="4">Host endomembrane system</location>
        <topology evidence="4">Peripheral membrane protein</topology>
    </subcellularLocation>
    <subcellularLocation>
        <location evidence="2">Host endoplasmic reticulum membrane</location>
        <topology evidence="2">Multi-pass membrane protein</topology>
    </subcellularLocation>
    <subcellularLocation>
        <location evidence="1">Host nucleus</location>
    </subcellularLocation>
    <subcellularLocation>
        <location evidence="3">Virion membrane</location>
        <topology evidence="3">Multi-pass membrane protein</topology>
    </subcellularLocation>
</comment>
<dbReference type="InterPro" id="IPR029063">
    <property type="entry name" value="SAM-dependent_MTases_sf"/>
</dbReference>
<feature type="transmembrane region" description="Helical" evidence="27">
    <location>
        <begin position="2406"/>
        <end position="2425"/>
    </location>
</feature>
<evidence type="ECO:0000259" key="30">
    <source>
        <dbReference type="PROSITE" id="PS51194"/>
    </source>
</evidence>
<dbReference type="GO" id="GO:0019062">
    <property type="term" value="P:virion attachment to host cell"/>
    <property type="evidence" value="ECO:0007669"/>
    <property type="project" value="UniProtKB-KW"/>
</dbReference>
<keyword evidence="16" id="KW-1043">Host membrane</keyword>
<dbReference type="Gene3D" id="2.60.98.10">
    <property type="entry name" value="Tick-borne Encephalitis virus Glycoprotein, domain 1"/>
    <property type="match status" value="1"/>
</dbReference>
<dbReference type="PROSITE" id="PS50507">
    <property type="entry name" value="RDRP_SSRNA_POS"/>
    <property type="match status" value="1"/>
</dbReference>
<keyword evidence="22" id="KW-0325">Glycoprotein</keyword>
<keyword evidence="19 27" id="KW-1133">Transmembrane helix</keyword>
<dbReference type="GO" id="GO:0055036">
    <property type="term" value="C:virion membrane"/>
    <property type="evidence" value="ECO:0007669"/>
    <property type="project" value="UniProtKB-SubCell"/>
</dbReference>
<feature type="transmembrane region" description="Helical" evidence="27">
    <location>
        <begin position="2269"/>
        <end position="2287"/>
    </location>
</feature>
<feature type="transmembrane region" description="Helical" evidence="27">
    <location>
        <begin position="1500"/>
        <end position="1520"/>
    </location>
</feature>
<accession>A0AAU7SS05</accession>
<feature type="transmembrane region" description="Helical" evidence="27">
    <location>
        <begin position="2212"/>
        <end position="2232"/>
    </location>
</feature>
<dbReference type="GO" id="GO:0044167">
    <property type="term" value="C:host cell endoplasmic reticulum membrane"/>
    <property type="evidence" value="ECO:0007669"/>
    <property type="project" value="UniProtKB-SubCell"/>
</dbReference>
<keyword evidence="14" id="KW-1161">Viral attachment to host cell</keyword>
<keyword evidence="17" id="KW-0694">RNA-binding</keyword>
<feature type="transmembrane region" description="Helical" evidence="27">
    <location>
        <begin position="35"/>
        <end position="54"/>
    </location>
</feature>
<dbReference type="GO" id="GO:0003724">
    <property type="term" value="F:RNA helicase activity"/>
    <property type="evidence" value="ECO:0007669"/>
    <property type="project" value="UniProtKB-EC"/>
</dbReference>
<dbReference type="Pfam" id="PF00869">
    <property type="entry name" value="Flavi_glycoprot"/>
    <property type="match status" value="1"/>
</dbReference>
<dbReference type="GO" id="GO:0006370">
    <property type="term" value="P:7-methylguanosine mRNA capping"/>
    <property type="evidence" value="ECO:0007669"/>
    <property type="project" value="UniProtKB-KW"/>
</dbReference>
<dbReference type="InterPro" id="IPR002877">
    <property type="entry name" value="RNA_MeTrfase_FtsJ_dom"/>
</dbReference>
<evidence type="ECO:0000256" key="21">
    <source>
        <dbReference type="ARBA" id="ARBA00023136"/>
    </source>
</evidence>
<dbReference type="GO" id="GO:0042025">
    <property type="term" value="C:host cell nucleus"/>
    <property type="evidence" value="ECO:0007669"/>
    <property type="project" value="UniProtKB-SubCell"/>
</dbReference>
<reference evidence="32" key="1">
    <citation type="journal article" date="2024" name="Virus Evol.">
        <title>The diverse liver viromes of Australian geckos and skinks are dominated by hepaciviruses and picornaviruses and reflect host taxonomy and habitat.</title>
        <authorList>
            <person name="Mahar J.E."/>
            <person name="Wille M."/>
            <person name="Harvey E."/>
            <person name="Moritz C.C."/>
            <person name="Holmes E.C."/>
        </authorList>
    </citation>
    <scope>NUCLEOTIDE SEQUENCE</scope>
    <source>
        <strain evidence="32">Ccyg-M_33118</strain>
    </source>
</reference>
<keyword evidence="13" id="KW-0378">Hydrolase</keyword>
<dbReference type="PROSITE" id="PS51528">
    <property type="entry name" value="FLAVIVIRUS_NS3PRO"/>
    <property type="match status" value="1"/>
</dbReference>
<dbReference type="InterPro" id="IPR013756">
    <property type="entry name" value="GlyE_cen_dom_subdom2"/>
</dbReference>
<evidence type="ECO:0000256" key="10">
    <source>
        <dbReference type="ARBA" id="ARBA00022692"/>
    </source>
</evidence>
<dbReference type="GO" id="GO:0003723">
    <property type="term" value="F:RNA binding"/>
    <property type="evidence" value="ECO:0007669"/>
    <property type="project" value="UniProtKB-KW"/>
</dbReference>
<dbReference type="InterPro" id="IPR001850">
    <property type="entry name" value="Flavi_NS3_S7"/>
</dbReference>
<organism evidence="32">
    <name type="scientific">Bebevirus sp</name>
    <dbReference type="NCBI Taxonomy" id="3163420"/>
    <lineage>
        <taxon>Viruses</taxon>
        <taxon>Riboviria</taxon>
    </lineage>
</organism>
<dbReference type="SUPFAM" id="SSF56672">
    <property type="entry name" value="DNA/RNA polymerases"/>
    <property type="match status" value="1"/>
</dbReference>
<dbReference type="Pfam" id="PF00972">
    <property type="entry name" value="Flavi_NS5"/>
    <property type="match status" value="1"/>
</dbReference>
<comment type="catalytic activity">
    <reaction evidence="25">
        <text>Selective hydrolysis of -Xaa-Xaa-|-Yaa- bonds in which each of the Xaa can be either Arg or Lys and Yaa can be either Ser or Ala.</text>
        <dbReference type="EC" id="3.4.21.91"/>
    </reaction>
</comment>
<evidence type="ECO:0000256" key="24">
    <source>
        <dbReference type="ARBA" id="ARBA00023296"/>
    </source>
</evidence>
<dbReference type="SUPFAM" id="SSF56983">
    <property type="entry name" value="Viral glycoprotein, central and dimerisation domains"/>
    <property type="match status" value="1"/>
</dbReference>
<dbReference type="SMART" id="SM00487">
    <property type="entry name" value="DEXDc"/>
    <property type="match status" value="1"/>
</dbReference>
<dbReference type="InterPro" id="IPR036253">
    <property type="entry name" value="Glycoprot_cen/dimer_sf"/>
</dbReference>
<keyword evidence="23" id="KW-1038">Host endoplasmic reticulum</keyword>
<evidence type="ECO:0000256" key="16">
    <source>
        <dbReference type="ARBA" id="ARBA00022870"/>
    </source>
</evidence>
<keyword evidence="11" id="KW-0548">Nucleotidyltransferase</keyword>
<dbReference type="EMBL" id="PP711181">
    <property type="protein sequence ID" value="XBU06226.1"/>
    <property type="molecule type" value="Genomic_RNA"/>
</dbReference>
<dbReference type="InterPro" id="IPR009003">
    <property type="entry name" value="Peptidase_S1_PA"/>
</dbReference>
<feature type="transmembrane region" description="Helical" evidence="27">
    <location>
        <begin position="2299"/>
        <end position="2316"/>
    </location>
</feature>
<dbReference type="InterPro" id="IPR027417">
    <property type="entry name" value="P-loop_NTPase"/>
</dbReference>
<dbReference type="Gene3D" id="3.30.387.10">
    <property type="entry name" value="Viral Envelope Glycoprotein, domain 3"/>
    <property type="match status" value="1"/>
</dbReference>
<dbReference type="GO" id="GO:0005524">
    <property type="term" value="F:ATP binding"/>
    <property type="evidence" value="ECO:0007669"/>
    <property type="project" value="InterPro"/>
</dbReference>
<protein>
    <submittedName>
        <fullName evidence="32">Polyprotein</fullName>
    </submittedName>
</protein>
<evidence type="ECO:0000256" key="23">
    <source>
        <dbReference type="ARBA" id="ARBA00023184"/>
    </source>
</evidence>
<keyword evidence="12" id="KW-0547">Nucleotide-binding</keyword>
<dbReference type="Gene3D" id="2.40.10.120">
    <property type="match status" value="1"/>
</dbReference>
<dbReference type="PROSITE" id="PS51192">
    <property type="entry name" value="HELICASE_ATP_BIND_1"/>
    <property type="match status" value="1"/>
</dbReference>
<evidence type="ECO:0000259" key="29">
    <source>
        <dbReference type="PROSITE" id="PS51192"/>
    </source>
</evidence>
<dbReference type="CDD" id="cd00046">
    <property type="entry name" value="SF2-N"/>
    <property type="match status" value="1"/>
</dbReference>
<evidence type="ECO:0000256" key="13">
    <source>
        <dbReference type="ARBA" id="ARBA00022801"/>
    </source>
</evidence>
<dbReference type="GO" id="GO:0032259">
    <property type="term" value="P:methylation"/>
    <property type="evidence" value="ECO:0007669"/>
    <property type="project" value="InterPro"/>
</dbReference>
<evidence type="ECO:0000256" key="4">
    <source>
        <dbReference type="ARBA" id="ARBA00004531"/>
    </source>
</evidence>
<evidence type="ECO:0000256" key="14">
    <source>
        <dbReference type="ARBA" id="ARBA00022804"/>
    </source>
</evidence>
<dbReference type="GO" id="GO:0039694">
    <property type="term" value="P:viral RNA genome replication"/>
    <property type="evidence" value="ECO:0007669"/>
    <property type="project" value="InterPro"/>
</dbReference>